<dbReference type="Gene3D" id="1.10.260.40">
    <property type="entry name" value="lambda repressor-like DNA-binding domains"/>
    <property type="match status" value="1"/>
</dbReference>
<dbReference type="InterPro" id="IPR010982">
    <property type="entry name" value="Lambda_DNA-bd_dom_sf"/>
</dbReference>
<evidence type="ECO:0000313" key="3">
    <source>
        <dbReference type="EMBL" id="MCW0953225.1"/>
    </source>
</evidence>
<keyword evidence="1" id="KW-0238">DNA-binding</keyword>
<evidence type="ECO:0000313" key="4">
    <source>
        <dbReference type="Proteomes" id="UP001526225"/>
    </source>
</evidence>
<dbReference type="EMBL" id="JAOZFE010000003">
    <property type="protein sequence ID" value="MCW0953225.1"/>
    <property type="molecule type" value="Genomic_DNA"/>
</dbReference>
<gene>
    <name evidence="3" type="ORF">OIT44_03940</name>
</gene>
<dbReference type="SUPFAM" id="SSF47413">
    <property type="entry name" value="lambda repressor-like DNA-binding domains"/>
    <property type="match status" value="1"/>
</dbReference>
<dbReference type="RefSeq" id="WP_213409645.1">
    <property type="nucleotide sequence ID" value="NZ_CP074441.1"/>
</dbReference>
<name>A0ABT3E491_9LACO</name>
<dbReference type="InterPro" id="IPR001387">
    <property type="entry name" value="Cro/C1-type_HTH"/>
</dbReference>
<dbReference type="PROSITE" id="PS50943">
    <property type="entry name" value="HTH_CROC1"/>
    <property type="match status" value="1"/>
</dbReference>
<proteinExistence type="predicted"/>
<organism evidence="3 4">
    <name type="scientific">Weissella ceti</name>
    <dbReference type="NCBI Taxonomy" id="759620"/>
    <lineage>
        <taxon>Bacteria</taxon>
        <taxon>Bacillati</taxon>
        <taxon>Bacillota</taxon>
        <taxon>Bacilli</taxon>
        <taxon>Lactobacillales</taxon>
        <taxon>Lactobacillaceae</taxon>
        <taxon>Weissella</taxon>
    </lineage>
</organism>
<evidence type="ECO:0000259" key="2">
    <source>
        <dbReference type="PROSITE" id="PS50943"/>
    </source>
</evidence>
<evidence type="ECO:0000256" key="1">
    <source>
        <dbReference type="ARBA" id="ARBA00023125"/>
    </source>
</evidence>
<dbReference type="Pfam" id="PF01381">
    <property type="entry name" value="HTH_3"/>
    <property type="match status" value="1"/>
</dbReference>
<keyword evidence="4" id="KW-1185">Reference proteome</keyword>
<protein>
    <submittedName>
        <fullName evidence="3">Helix-turn-helix domain-containing protein</fullName>
    </submittedName>
</protein>
<dbReference type="CDD" id="cd00093">
    <property type="entry name" value="HTH_XRE"/>
    <property type="match status" value="1"/>
</dbReference>
<feature type="domain" description="HTH cro/C1-type" evidence="2">
    <location>
        <begin position="15"/>
        <end position="60"/>
    </location>
</feature>
<dbReference type="SMART" id="SM00530">
    <property type="entry name" value="HTH_XRE"/>
    <property type="match status" value="1"/>
</dbReference>
<comment type="caution">
    <text evidence="3">The sequence shown here is derived from an EMBL/GenBank/DDBJ whole genome shotgun (WGS) entry which is preliminary data.</text>
</comment>
<dbReference type="PANTHER" id="PTHR46558">
    <property type="entry name" value="TRACRIPTIONAL REGULATORY PROTEIN-RELATED-RELATED"/>
    <property type="match status" value="1"/>
</dbReference>
<dbReference type="Proteomes" id="UP001526225">
    <property type="component" value="Unassembled WGS sequence"/>
</dbReference>
<accession>A0ABT3E491</accession>
<dbReference type="PANTHER" id="PTHR46558:SF11">
    <property type="entry name" value="HTH-TYPE TRANSCRIPTIONAL REGULATOR XRE"/>
    <property type="match status" value="1"/>
</dbReference>
<reference evidence="3 4" key="1">
    <citation type="submission" date="2022-10" db="EMBL/GenBank/DDBJ databases">
        <title>Weissella fermenti sp. nov., isolated from fermented cabbage.</title>
        <authorList>
            <person name="Lee J.K."/>
            <person name="Baek J.H."/>
            <person name="Choi D.G."/>
            <person name="Kim J.M."/>
            <person name="Jeon C.O."/>
        </authorList>
    </citation>
    <scope>NUCLEOTIDE SEQUENCE [LARGE SCALE GENOMIC DNA]</scope>
    <source>
        <strain evidence="3 4">KACC 18534</strain>
    </source>
</reference>
<sequence>MTANNLGTLRYDSDWSQQYVGDAIGVSKMTISRWENGVEFPNKERQKQLADLFNVSVRDLMGLER</sequence>